<dbReference type="Gene3D" id="2.150.10.10">
    <property type="entry name" value="Serralysin-like metalloprotease, C-terminal"/>
    <property type="match status" value="2"/>
</dbReference>
<dbReference type="Proteomes" id="UP000005467">
    <property type="component" value="Unassembled WGS sequence"/>
</dbReference>
<dbReference type="GO" id="GO:0019867">
    <property type="term" value="C:outer membrane"/>
    <property type="evidence" value="ECO:0007669"/>
    <property type="project" value="InterPro"/>
</dbReference>
<feature type="domain" description="Trimeric autotransporter adhesin YadA-like head" evidence="5">
    <location>
        <begin position="562"/>
        <end position="580"/>
    </location>
</feature>
<feature type="compositionally biased region" description="Low complexity" evidence="4">
    <location>
        <begin position="563"/>
        <end position="586"/>
    </location>
</feature>
<evidence type="ECO:0000256" key="4">
    <source>
        <dbReference type="SAM" id="MobiDB-lite"/>
    </source>
</evidence>
<evidence type="ECO:0000313" key="9">
    <source>
        <dbReference type="Proteomes" id="UP000005467"/>
    </source>
</evidence>
<feature type="compositionally biased region" description="Basic and acidic residues" evidence="4">
    <location>
        <begin position="551"/>
        <end position="560"/>
    </location>
</feature>
<protein>
    <submittedName>
        <fullName evidence="8">Hep/Hag repeat protein</fullName>
    </submittedName>
</protein>
<organism evidence="8 9">
    <name type="scientific">Actinobacillus ureae ATCC 25976</name>
    <dbReference type="NCBI Taxonomy" id="887324"/>
    <lineage>
        <taxon>Bacteria</taxon>
        <taxon>Pseudomonadati</taxon>
        <taxon>Pseudomonadota</taxon>
        <taxon>Gammaproteobacteria</taxon>
        <taxon>Pasteurellales</taxon>
        <taxon>Pasteurellaceae</taxon>
        <taxon>Actinobacillus</taxon>
    </lineage>
</organism>
<keyword evidence="1" id="KW-0813">Transport</keyword>
<dbReference type="SUPFAM" id="SSF101967">
    <property type="entry name" value="Adhesin YadA, collagen-binding domain"/>
    <property type="match status" value="2"/>
</dbReference>
<dbReference type="HOGENOM" id="CLU_394643_0_0_6"/>
<dbReference type="SUPFAM" id="SSF54523">
    <property type="entry name" value="Pili subunits"/>
    <property type="match status" value="1"/>
</dbReference>
<dbReference type="InterPro" id="IPR008635">
    <property type="entry name" value="Coiled_stalk_dom"/>
</dbReference>
<dbReference type="RefSeq" id="WP_005625039.1">
    <property type="nucleotide sequence ID" value="NZ_GL831081.1"/>
</dbReference>
<evidence type="ECO:0000256" key="2">
    <source>
        <dbReference type="ARBA" id="ARBA00022927"/>
    </source>
</evidence>
<dbReference type="Pfam" id="PF13018">
    <property type="entry name" value="ESPR"/>
    <property type="match status" value="1"/>
</dbReference>
<dbReference type="EMBL" id="AEVG01000148">
    <property type="protein sequence ID" value="EFX90663.1"/>
    <property type="molecule type" value="Genomic_DNA"/>
</dbReference>
<dbReference type="InterPro" id="IPR045584">
    <property type="entry name" value="Pilin-like"/>
</dbReference>
<feature type="compositionally biased region" description="Basic and acidic residues" evidence="4">
    <location>
        <begin position="533"/>
        <end position="544"/>
    </location>
</feature>
<sequence>MNKIFRVIWNEAPQSWTAVSELAKGRVKSSSQSKVIDEITNDSPTLNLSKTNTITTTLAILGGTLLASDALAIQATIVGKSLNTSGMAYNDTQGLAIGFGNATGNSQAIAIGGDTIANGAKASGAGAVAVGAQTTAGLTSVALGWNAKATANNTVALGSSTTATIPGSVAIGANSETKQPLLNSRQLQFNQPDVIFNTDNGSNGGHSFAGNIQGGVVSVGNTTSQRQIQYVAPGEISQTSTDAVNGSQLYNVIKYLGFNVRDNGVSKSRINNNNYVNFINGSYTTTTVTDTNDGSKVTYNVITQAITSDAVTGQATATATTAGLATSTDVVQAVNNVAQIAKNANDTATEAKTTADAASTAVLSKADANLAYKFNIANSENTQQNNSGEAEGWTLSKNDEITFGATSDLEVSTDGSGKIVYGLSTVAKTAISAASDAAKTVADNLTKIEDSVKEAKDAATNAKDSEAKADAAKTAAETARDQATTAATAAADYASAASSSASAADSSATKAAASASAASSSATAADSSATKAEQAEQRMKKDFESTNTGETTDKLGEKSTRMGNNATAKGNRATAAGADASATGDKSTAIGQNANAKAKNSVALSADSIADEDNTISVGSKGNERRVTNVARGVKPNDAANKAQLDEVKSDVSQVKKDLRKTDRKLRAGIAGAAAVANIPQVTKAGGTMIGAGIGYQW</sequence>
<dbReference type="GO" id="GO:0015031">
    <property type="term" value="P:protein transport"/>
    <property type="evidence" value="ECO:0007669"/>
    <property type="project" value="UniProtKB-KW"/>
</dbReference>
<gene>
    <name evidence="8" type="ORF">HMPREF0027_2291</name>
</gene>
<dbReference type="Pfam" id="PF05658">
    <property type="entry name" value="YadA_head"/>
    <property type="match status" value="3"/>
</dbReference>
<feature type="domain" description="Trimeric autotransporter adhesin YadA-like stalk" evidence="6">
    <location>
        <begin position="227"/>
        <end position="254"/>
    </location>
</feature>
<feature type="domain" description="Trimeric autotransporter adhesin YadA-like stalk" evidence="6">
    <location>
        <begin position="626"/>
        <end position="655"/>
    </location>
</feature>
<accession>E8KKC4</accession>
<comment type="caution">
    <text evidence="8">The sequence shown here is derived from an EMBL/GenBank/DDBJ whole genome shotgun (WGS) entry which is preliminary data.</text>
</comment>
<name>E8KKC4_9PAST</name>
<feature type="coiled-coil region" evidence="3">
    <location>
        <begin position="445"/>
        <end position="482"/>
    </location>
</feature>
<dbReference type="InterPro" id="IPR011049">
    <property type="entry name" value="Serralysin-like_metalloprot_C"/>
</dbReference>
<keyword evidence="2" id="KW-0653">Protein transport</keyword>
<evidence type="ECO:0000256" key="3">
    <source>
        <dbReference type="SAM" id="Coils"/>
    </source>
</evidence>
<feature type="compositionally biased region" description="Low complexity" evidence="4">
    <location>
        <begin position="517"/>
        <end position="532"/>
    </location>
</feature>
<evidence type="ECO:0000259" key="5">
    <source>
        <dbReference type="Pfam" id="PF05658"/>
    </source>
</evidence>
<dbReference type="AlphaFoldDB" id="E8KKC4"/>
<feature type="domain" description="ESPR" evidence="7">
    <location>
        <begin position="1"/>
        <end position="35"/>
    </location>
</feature>
<evidence type="ECO:0000259" key="7">
    <source>
        <dbReference type="Pfam" id="PF13018"/>
    </source>
</evidence>
<evidence type="ECO:0000259" key="6">
    <source>
        <dbReference type="Pfam" id="PF05662"/>
    </source>
</evidence>
<feature type="domain" description="Trimeric autotransporter adhesin YadA-like head" evidence="5">
    <location>
        <begin position="582"/>
        <end position="604"/>
    </location>
</feature>
<dbReference type="InterPro" id="IPR008640">
    <property type="entry name" value="Adhesin_Head_dom"/>
</dbReference>
<evidence type="ECO:0000256" key="1">
    <source>
        <dbReference type="ARBA" id="ARBA00022448"/>
    </source>
</evidence>
<proteinExistence type="predicted"/>
<keyword evidence="3" id="KW-0175">Coiled coil</keyword>
<dbReference type="Gene3D" id="3.30.1300.30">
    <property type="entry name" value="GSPII I/J protein-like"/>
    <property type="match status" value="1"/>
</dbReference>
<feature type="region of interest" description="Disordered" evidence="4">
    <location>
        <begin position="517"/>
        <end position="586"/>
    </location>
</feature>
<dbReference type="Pfam" id="PF05662">
    <property type="entry name" value="YadA_stalk"/>
    <property type="match status" value="2"/>
</dbReference>
<dbReference type="InterPro" id="IPR024973">
    <property type="entry name" value="ESPR"/>
</dbReference>
<keyword evidence="9" id="KW-1185">Reference proteome</keyword>
<feature type="domain" description="Trimeric autotransporter adhesin YadA-like head" evidence="5">
    <location>
        <begin position="137"/>
        <end position="160"/>
    </location>
</feature>
<reference evidence="8 9" key="1">
    <citation type="submission" date="2011-01" db="EMBL/GenBank/DDBJ databases">
        <authorList>
            <person name="Muzny D."/>
            <person name="Qin X."/>
            <person name="Deng J."/>
            <person name="Jiang H."/>
            <person name="Liu Y."/>
            <person name="Qu J."/>
            <person name="Song X.-Z."/>
            <person name="Zhang L."/>
            <person name="Thornton R."/>
            <person name="Coyle M."/>
            <person name="Francisco L."/>
            <person name="Jackson L."/>
            <person name="Javaid M."/>
            <person name="Korchina V."/>
            <person name="Kovar C."/>
            <person name="Mata R."/>
            <person name="Mathew T."/>
            <person name="Ngo R."/>
            <person name="Nguyen L."/>
            <person name="Nguyen N."/>
            <person name="Okwuonu G."/>
            <person name="Ongeri F."/>
            <person name="Pham C."/>
            <person name="Simmons D."/>
            <person name="Wilczek-Boney K."/>
            <person name="Hale W."/>
            <person name="Jakkamsetti A."/>
            <person name="Pham P."/>
            <person name="Ruth R."/>
            <person name="San Lucas F."/>
            <person name="Warren J."/>
            <person name="Zhang J."/>
            <person name="Zhao Z."/>
            <person name="Zhou C."/>
            <person name="Zhu D."/>
            <person name="Lee S."/>
            <person name="Bess C."/>
            <person name="Blankenburg K."/>
            <person name="Forbes L."/>
            <person name="Fu Q."/>
            <person name="Gubbala S."/>
            <person name="Hirani K."/>
            <person name="Jayaseelan J.C."/>
            <person name="Lara F."/>
            <person name="Munidasa M."/>
            <person name="Palculict T."/>
            <person name="Patil S."/>
            <person name="Pu L.-L."/>
            <person name="Saada N."/>
            <person name="Tang L."/>
            <person name="Weissenberger G."/>
            <person name="Zhu Y."/>
            <person name="Hemphill L."/>
            <person name="Shang Y."/>
            <person name="Youmans B."/>
            <person name="Ayvaz T."/>
            <person name="Ross M."/>
            <person name="Santibanez J."/>
            <person name="Aqrawi P."/>
            <person name="Gross S."/>
            <person name="Joshi V."/>
            <person name="Fowler G."/>
            <person name="Nazareth L."/>
            <person name="Reid J."/>
            <person name="Worley K."/>
            <person name="Petrosino J."/>
            <person name="Highlander S."/>
            <person name="Gibbs R."/>
        </authorList>
    </citation>
    <scope>NUCLEOTIDE SEQUENCE [LARGE SCALE GENOMIC DNA]</scope>
    <source>
        <strain evidence="8 9">ATCC 25976</strain>
    </source>
</reference>
<evidence type="ECO:0000313" key="8">
    <source>
        <dbReference type="EMBL" id="EFX90663.1"/>
    </source>
</evidence>